<dbReference type="UniPathway" id="UPA00214"/>
<evidence type="ECO:0000256" key="10">
    <source>
        <dbReference type="RuleBase" id="RU366046"/>
    </source>
</evidence>
<reference evidence="12 13" key="1">
    <citation type="submission" date="2016-10" db="EMBL/GenBank/DDBJ databases">
        <authorList>
            <person name="de Groot N.N."/>
        </authorList>
    </citation>
    <scope>NUCLEOTIDE SEQUENCE [LARGE SCALE GENOMIC DNA]</scope>
    <source>
        <strain evidence="12 13">GAS522</strain>
    </source>
</reference>
<protein>
    <recommendedName>
        <fullName evidence="6 10">UDP-glucose 4-epimerase</fullName>
        <ecNumber evidence="5 10">5.1.3.2</ecNumber>
    </recommendedName>
</protein>
<comment type="pathway">
    <text evidence="3 10">Carbohydrate metabolism; galactose metabolism.</text>
</comment>
<dbReference type="Gene3D" id="3.40.50.720">
    <property type="entry name" value="NAD(P)-binding Rossmann-like Domain"/>
    <property type="match status" value="1"/>
</dbReference>
<keyword evidence="7 10" id="KW-0520">NAD</keyword>
<evidence type="ECO:0000256" key="8">
    <source>
        <dbReference type="ARBA" id="ARBA00023235"/>
    </source>
</evidence>
<dbReference type="PANTHER" id="PTHR43725:SF53">
    <property type="entry name" value="UDP-ARABINOSE 4-EPIMERASE 1"/>
    <property type="match status" value="1"/>
</dbReference>
<dbReference type="InterPro" id="IPR036291">
    <property type="entry name" value="NAD(P)-bd_dom_sf"/>
</dbReference>
<sequence>MHNILVTGGAGYIGSHTCLALSREGFTPIVLDNLTNGHLEFVRWGPFEKGDVRDRRRLDEIFLAYRPAAIIHFAGLIEVSDSISNPIAFFDNNISGSLTLLAAALSAGVDALVFSSTCATYGIPAHTPMSESHPQLPISPYGRSKLIVEQILAELSKYKEFRSVCLRYFNAAGAEPKNALGEWHDPETHVIPLAIEAAKGMRSHFKIFGSDYPTSDGTCIRDYVHVMDLADAHVRAVKYLLSGGKSISLNLGTGKGTSVKELIEAVESVSGKPLPIERALRRDGDPPELVADNSVAGKILGWSPQHDFKSIIDSAWQWHSRAEI</sequence>
<evidence type="ECO:0000256" key="9">
    <source>
        <dbReference type="ARBA" id="ARBA00023277"/>
    </source>
</evidence>
<comment type="cofactor">
    <cofactor evidence="2 10">
        <name>NAD(+)</name>
        <dbReference type="ChEBI" id="CHEBI:57540"/>
    </cofactor>
</comment>
<gene>
    <name evidence="12" type="ORF">SAMN05444171_1088</name>
</gene>
<comment type="subunit">
    <text evidence="10">Homodimer.</text>
</comment>
<dbReference type="Gene3D" id="3.90.25.10">
    <property type="entry name" value="UDP-galactose 4-epimerase, domain 1"/>
    <property type="match status" value="1"/>
</dbReference>
<dbReference type="RefSeq" id="WP_074816522.1">
    <property type="nucleotide sequence ID" value="NZ_FNTI01000001.1"/>
</dbReference>
<accession>A0A1H4RDS6</accession>
<dbReference type="Pfam" id="PF01370">
    <property type="entry name" value="Epimerase"/>
    <property type="match status" value="1"/>
</dbReference>
<keyword evidence="9 10" id="KW-0119">Carbohydrate metabolism</keyword>
<comment type="similarity">
    <text evidence="4 10">Belongs to the NAD(P)-dependent epimerase/dehydratase family.</text>
</comment>
<evidence type="ECO:0000313" key="13">
    <source>
        <dbReference type="Proteomes" id="UP000183208"/>
    </source>
</evidence>
<proteinExistence type="inferred from homology"/>
<dbReference type="InterPro" id="IPR005886">
    <property type="entry name" value="UDP_G4E"/>
</dbReference>
<evidence type="ECO:0000256" key="3">
    <source>
        <dbReference type="ARBA" id="ARBA00004947"/>
    </source>
</evidence>
<dbReference type="CDD" id="cd05247">
    <property type="entry name" value="UDP_G4E_1_SDR_e"/>
    <property type="match status" value="1"/>
</dbReference>
<evidence type="ECO:0000256" key="2">
    <source>
        <dbReference type="ARBA" id="ARBA00001911"/>
    </source>
</evidence>
<dbReference type="EMBL" id="FNTI01000001">
    <property type="protein sequence ID" value="SEC29958.1"/>
    <property type="molecule type" value="Genomic_DNA"/>
</dbReference>
<evidence type="ECO:0000259" key="11">
    <source>
        <dbReference type="Pfam" id="PF01370"/>
    </source>
</evidence>
<comment type="catalytic activity">
    <reaction evidence="1 10">
        <text>UDP-alpha-D-glucose = UDP-alpha-D-galactose</text>
        <dbReference type="Rhea" id="RHEA:22168"/>
        <dbReference type="ChEBI" id="CHEBI:58885"/>
        <dbReference type="ChEBI" id="CHEBI:66914"/>
        <dbReference type="EC" id="5.1.3.2"/>
    </reaction>
</comment>
<dbReference type="AlphaFoldDB" id="A0A1H4RDS6"/>
<feature type="domain" description="NAD-dependent epimerase/dehydratase" evidence="11">
    <location>
        <begin position="4"/>
        <end position="252"/>
    </location>
</feature>
<dbReference type="OrthoDB" id="9801785at2"/>
<dbReference type="GO" id="GO:0033499">
    <property type="term" value="P:galactose catabolic process via UDP-galactose, Leloir pathway"/>
    <property type="evidence" value="ECO:0007669"/>
    <property type="project" value="TreeGrafter"/>
</dbReference>
<organism evidence="12 13">
    <name type="scientific">Bradyrhizobium lablabi</name>
    <dbReference type="NCBI Taxonomy" id="722472"/>
    <lineage>
        <taxon>Bacteria</taxon>
        <taxon>Pseudomonadati</taxon>
        <taxon>Pseudomonadota</taxon>
        <taxon>Alphaproteobacteria</taxon>
        <taxon>Hyphomicrobiales</taxon>
        <taxon>Nitrobacteraceae</taxon>
        <taxon>Bradyrhizobium</taxon>
    </lineage>
</organism>
<dbReference type="Proteomes" id="UP000183208">
    <property type="component" value="Unassembled WGS sequence"/>
</dbReference>
<dbReference type="SUPFAM" id="SSF51735">
    <property type="entry name" value="NAD(P)-binding Rossmann-fold domains"/>
    <property type="match status" value="1"/>
</dbReference>
<dbReference type="NCBIfam" id="TIGR01179">
    <property type="entry name" value="galE"/>
    <property type="match status" value="1"/>
</dbReference>
<keyword evidence="8 10" id="KW-0413">Isomerase</keyword>
<evidence type="ECO:0000256" key="5">
    <source>
        <dbReference type="ARBA" id="ARBA00013189"/>
    </source>
</evidence>
<name>A0A1H4RDS6_9BRAD</name>
<dbReference type="EC" id="5.1.3.2" evidence="5 10"/>
<evidence type="ECO:0000256" key="1">
    <source>
        <dbReference type="ARBA" id="ARBA00000083"/>
    </source>
</evidence>
<dbReference type="InterPro" id="IPR001509">
    <property type="entry name" value="Epimerase_deHydtase"/>
</dbReference>
<dbReference type="PANTHER" id="PTHR43725">
    <property type="entry name" value="UDP-GLUCOSE 4-EPIMERASE"/>
    <property type="match status" value="1"/>
</dbReference>
<evidence type="ECO:0000313" key="12">
    <source>
        <dbReference type="EMBL" id="SEC29958.1"/>
    </source>
</evidence>
<evidence type="ECO:0000256" key="6">
    <source>
        <dbReference type="ARBA" id="ARBA00018569"/>
    </source>
</evidence>
<evidence type="ECO:0000256" key="7">
    <source>
        <dbReference type="ARBA" id="ARBA00023027"/>
    </source>
</evidence>
<evidence type="ECO:0000256" key="4">
    <source>
        <dbReference type="ARBA" id="ARBA00007637"/>
    </source>
</evidence>
<dbReference type="GO" id="GO:0003978">
    <property type="term" value="F:UDP-glucose 4-epimerase activity"/>
    <property type="evidence" value="ECO:0007669"/>
    <property type="project" value="UniProtKB-UniRule"/>
</dbReference>